<proteinExistence type="predicted"/>
<keyword evidence="4" id="KW-1185">Reference proteome</keyword>
<name>A0A9N9PC14_9GLOM</name>
<feature type="coiled-coil region" evidence="1">
    <location>
        <begin position="373"/>
        <end position="400"/>
    </location>
</feature>
<keyword evidence="1" id="KW-0175">Coiled coil</keyword>
<reference evidence="3" key="1">
    <citation type="submission" date="2021-06" db="EMBL/GenBank/DDBJ databases">
        <authorList>
            <person name="Kallberg Y."/>
            <person name="Tangrot J."/>
            <person name="Rosling A."/>
        </authorList>
    </citation>
    <scope>NUCLEOTIDE SEQUENCE</scope>
    <source>
        <strain evidence="3">MA453B</strain>
    </source>
</reference>
<evidence type="ECO:0000313" key="3">
    <source>
        <dbReference type="EMBL" id="CAG8802618.1"/>
    </source>
</evidence>
<sequence>WYTSEPCNRCGESPTLHSRITNVDKYCDNPRYRRNYTKECGCKRTPVYEMSLRQKEEGDPDWRMDTHCCFCKRATKLNDLLPFNINNNWYERCRGCQRKGKERTPEREELYELRRSQIEKRERTQSSEPMIVKRTKTNPPEIKNVYANGPTYYPGKSNYNQGGESSREEIDWTKDSEEEIMRKANFDKKGKTKYISWREYEEAARSKHCTPMCQYFDHKKLKDGEIHIFNANTTMIHDRKCCPHGAVEYDEAGIEYPICTCYRETSKYCAEHEHATNPCKCEPEVFWEIRSFAGEKCRWVQCEHHLDYMHCEHLYCWKHKQYTYDKFTKCPRCKDELGIMGNEYWKKLAINIVEFKKKMKLIGGHERIVFAETKEEKELREQQEKEFKEKQEKERQEKEIKEILKITPLEEKYKTVNEETEETEPLQQVKKENEELIQQLEQIKEINKDLEKQVENKQSEQQKLWEELSLEKKKVEILAQQIEKYEVTEKLIWEKETSLFHCEGCKEMEGHYEYCTASIIWCYKTMYENEKEINRKLNEDLREYKNLFEEYEKLERNREKE</sequence>
<feature type="coiled-coil region" evidence="1">
    <location>
        <begin position="527"/>
        <end position="561"/>
    </location>
</feature>
<feature type="non-terminal residue" evidence="3">
    <location>
        <position position="561"/>
    </location>
</feature>
<dbReference type="EMBL" id="CAJVPY010037131">
    <property type="protein sequence ID" value="CAG8802618.1"/>
    <property type="molecule type" value="Genomic_DNA"/>
</dbReference>
<feature type="coiled-coil region" evidence="1">
    <location>
        <begin position="426"/>
        <end position="467"/>
    </location>
</feature>
<evidence type="ECO:0000256" key="1">
    <source>
        <dbReference type="SAM" id="Coils"/>
    </source>
</evidence>
<gene>
    <name evidence="3" type="ORF">DERYTH_LOCUS23715</name>
</gene>
<feature type="non-terminal residue" evidence="3">
    <location>
        <position position="1"/>
    </location>
</feature>
<dbReference type="AlphaFoldDB" id="A0A9N9PC14"/>
<accession>A0A9N9PC14</accession>
<dbReference type="Proteomes" id="UP000789405">
    <property type="component" value="Unassembled WGS sequence"/>
</dbReference>
<organism evidence="3 4">
    <name type="scientific">Dentiscutata erythropus</name>
    <dbReference type="NCBI Taxonomy" id="1348616"/>
    <lineage>
        <taxon>Eukaryota</taxon>
        <taxon>Fungi</taxon>
        <taxon>Fungi incertae sedis</taxon>
        <taxon>Mucoromycota</taxon>
        <taxon>Glomeromycotina</taxon>
        <taxon>Glomeromycetes</taxon>
        <taxon>Diversisporales</taxon>
        <taxon>Gigasporaceae</taxon>
        <taxon>Dentiscutata</taxon>
    </lineage>
</organism>
<evidence type="ECO:0000313" key="4">
    <source>
        <dbReference type="Proteomes" id="UP000789405"/>
    </source>
</evidence>
<comment type="caution">
    <text evidence="3">The sequence shown here is derived from an EMBL/GenBank/DDBJ whole genome shotgun (WGS) entry which is preliminary data.</text>
</comment>
<evidence type="ECO:0000256" key="2">
    <source>
        <dbReference type="SAM" id="MobiDB-lite"/>
    </source>
</evidence>
<feature type="region of interest" description="Disordered" evidence="2">
    <location>
        <begin position="140"/>
        <end position="171"/>
    </location>
</feature>
<protein>
    <submittedName>
        <fullName evidence="3">23603_t:CDS:1</fullName>
    </submittedName>
</protein>